<dbReference type="SMART" id="SM00939">
    <property type="entry name" value="PepX_C"/>
    <property type="match status" value="1"/>
</dbReference>
<dbReference type="Gene3D" id="2.60.120.260">
    <property type="entry name" value="Galactose-binding domain-like"/>
    <property type="match status" value="1"/>
</dbReference>
<evidence type="ECO:0000313" key="5">
    <source>
        <dbReference type="Proteomes" id="UP001371218"/>
    </source>
</evidence>
<dbReference type="Gene3D" id="3.40.50.1820">
    <property type="entry name" value="alpha/beta hydrolase"/>
    <property type="match status" value="2"/>
</dbReference>
<dbReference type="EMBL" id="JBBUTG010000033">
    <property type="protein sequence ID" value="MEK8034683.1"/>
    <property type="molecule type" value="Genomic_DNA"/>
</dbReference>
<keyword evidence="2" id="KW-0732">Signal</keyword>
<dbReference type="InterPro" id="IPR000383">
    <property type="entry name" value="Xaa-Pro-like_dom"/>
</dbReference>
<organism evidence="4 5">
    <name type="scientific">Ideonella lacteola</name>
    <dbReference type="NCBI Taxonomy" id="2984193"/>
    <lineage>
        <taxon>Bacteria</taxon>
        <taxon>Pseudomonadati</taxon>
        <taxon>Pseudomonadota</taxon>
        <taxon>Betaproteobacteria</taxon>
        <taxon>Burkholderiales</taxon>
        <taxon>Sphaerotilaceae</taxon>
        <taxon>Ideonella</taxon>
    </lineage>
</organism>
<sequence>MDSLQPAARQTARLSSLTALSMACAVALGAGLLAASPAMAASAAARPWVSGQQTVPYFSMQEAVKEVVNVETGFDRENDGKIDTLRVEITRPKTAPGAKVPLIIHASPYFFQQPREAWETEFFVPRGYAVATVSLPGTDFSTGCADVGGSREVKGTKAIIDWANGRAKGFHEDGTPADATEWTNGKSGMIGVSWDGTIANAVASTGVQGLETIVPVAAISSWYDYTRGHGTPFYAEHVTFLNDYVSHYDSTVCRDLTPKLQTQSDDPTGDYNKWWSVRDFRLDASKIKASVFVVHGLNDENVKTRHFGEWWDLLAQNGVQRRLFLHQGEHVEPFYDYGDAYSTPLLQWFDYYLQGIDNGLPNEPQAIIQREDMSWSTDAVWPPAGTADQKLKLTSPLGRRAGALSHQAAAPMASERYLTLKQAAAYSADSIVANPTQQRDDRLVFLSDKLIDQVRESGTATLTLRVKVDRKAAGFQARVVDYGSTGKAFIVSRTIADLGHFKSLKQKQELEPGKWYTLTWEINADDRIFAAGHNLGLVITAEKPNPLIAYEPVTATIDTEKSWITLPLSGSLPSLASLGAARELAPIVTTSVGPRGPTSDVREFVREFFEGSKK</sequence>
<proteinExistence type="predicted"/>
<dbReference type="GO" id="GO:0016787">
    <property type="term" value="F:hydrolase activity"/>
    <property type="evidence" value="ECO:0007669"/>
    <property type="project" value="UniProtKB-KW"/>
</dbReference>
<evidence type="ECO:0000259" key="3">
    <source>
        <dbReference type="SMART" id="SM00939"/>
    </source>
</evidence>
<dbReference type="InterPro" id="IPR013736">
    <property type="entry name" value="Xaa-Pro_dipept_C"/>
</dbReference>
<feature type="chain" id="PRO_5047024727" evidence="2">
    <location>
        <begin position="41"/>
        <end position="614"/>
    </location>
</feature>
<evidence type="ECO:0000256" key="1">
    <source>
        <dbReference type="ARBA" id="ARBA00022801"/>
    </source>
</evidence>
<keyword evidence="1 4" id="KW-0378">Hydrolase</keyword>
<name>A0ABU9BZ17_9BURK</name>
<keyword evidence="5" id="KW-1185">Reference proteome</keyword>
<feature type="signal peptide" evidence="2">
    <location>
        <begin position="1"/>
        <end position="40"/>
    </location>
</feature>
<gene>
    <name evidence="4" type="ORF">AACH06_28025</name>
</gene>
<accession>A0ABU9BZ17</accession>
<dbReference type="InterPro" id="IPR008979">
    <property type="entry name" value="Galactose-bd-like_sf"/>
</dbReference>
<dbReference type="Pfam" id="PF02129">
    <property type="entry name" value="Peptidase_S15"/>
    <property type="match status" value="1"/>
</dbReference>
<dbReference type="Pfam" id="PF08530">
    <property type="entry name" value="PepX_C"/>
    <property type="match status" value="1"/>
</dbReference>
<feature type="domain" description="Xaa-Pro dipeptidyl-peptidase C-terminal" evidence="3">
    <location>
        <begin position="346"/>
        <end position="574"/>
    </location>
</feature>
<comment type="caution">
    <text evidence="4">The sequence shown here is derived from an EMBL/GenBank/DDBJ whole genome shotgun (WGS) entry which is preliminary data.</text>
</comment>
<dbReference type="Proteomes" id="UP001371218">
    <property type="component" value="Unassembled WGS sequence"/>
</dbReference>
<dbReference type="SUPFAM" id="SSF49785">
    <property type="entry name" value="Galactose-binding domain-like"/>
    <property type="match status" value="1"/>
</dbReference>
<dbReference type="SUPFAM" id="SSF53474">
    <property type="entry name" value="alpha/beta-Hydrolases"/>
    <property type="match status" value="1"/>
</dbReference>
<evidence type="ECO:0000256" key="2">
    <source>
        <dbReference type="SAM" id="SignalP"/>
    </source>
</evidence>
<dbReference type="InterPro" id="IPR029058">
    <property type="entry name" value="AB_hydrolase_fold"/>
</dbReference>
<reference evidence="4 5" key="1">
    <citation type="submission" date="2024-04" db="EMBL/GenBank/DDBJ databases">
        <title>Novel species of the genus Ideonella isolated from streams.</title>
        <authorList>
            <person name="Lu H."/>
        </authorList>
    </citation>
    <scope>NUCLEOTIDE SEQUENCE [LARGE SCALE GENOMIC DNA]</scope>
    <source>
        <strain evidence="4 5">DXS29W</strain>
    </source>
</reference>
<protein>
    <submittedName>
        <fullName evidence="4">CocE/NonD family hydrolase</fullName>
    </submittedName>
</protein>
<evidence type="ECO:0000313" key="4">
    <source>
        <dbReference type="EMBL" id="MEK8034683.1"/>
    </source>
</evidence>
<dbReference type="RefSeq" id="WP_341429112.1">
    <property type="nucleotide sequence ID" value="NZ_JBBUTG010000033.1"/>
</dbReference>